<reference evidence="1 2" key="1">
    <citation type="submission" date="2024-09" db="EMBL/GenBank/DDBJ databases">
        <authorList>
            <person name="Sun Q."/>
            <person name="Mori K."/>
        </authorList>
    </citation>
    <scope>NUCLEOTIDE SEQUENCE [LARGE SCALE GENOMIC DNA]</scope>
    <source>
        <strain evidence="1 2">NCAIM B.01794</strain>
    </source>
</reference>
<gene>
    <name evidence="1" type="ORF">ACFFGX_04465</name>
</gene>
<evidence type="ECO:0000313" key="2">
    <source>
        <dbReference type="Proteomes" id="UP001589891"/>
    </source>
</evidence>
<evidence type="ECO:0000313" key="1">
    <source>
        <dbReference type="EMBL" id="MFC0708878.1"/>
    </source>
</evidence>
<proteinExistence type="predicted"/>
<dbReference type="Proteomes" id="UP001589891">
    <property type="component" value="Unassembled WGS sequence"/>
</dbReference>
<dbReference type="EMBL" id="JBHLSS010000028">
    <property type="protein sequence ID" value="MFC0708878.1"/>
    <property type="molecule type" value="Genomic_DNA"/>
</dbReference>
<feature type="non-terminal residue" evidence="1">
    <location>
        <position position="81"/>
    </location>
</feature>
<organism evidence="1 2">
    <name type="scientific">Azorhizophilus paspali</name>
    <name type="common">Azotobacter paspali</name>
    <dbReference type="NCBI Taxonomy" id="69963"/>
    <lineage>
        <taxon>Bacteria</taxon>
        <taxon>Pseudomonadati</taxon>
        <taxon>Pseudomonadota</taxon>
        <taxon>Gammaproteobacteria</taxon>
        <taxon>Pseudomonadales</taxon>
        <taxon>Pseudomonadaceae</taxon>
        <taxon>Azorhizophilus</taxon>
    </lineage>
</organism>
<protein>
    <submittedName>
        <fullName evidence="1">Uncharacterized protein</fullName>
    </submittedName>
</protein>
<sequence>MPCFFVPRLDILLPALGGRPFDRYGLLFHHGLLIGRVVLDRCPDNAGIDDLPLASPQAVLLQLTLHLGKDPMLDVGLYQAL</sequence>
<keyword evidence="2" id="KW-1185">Reference proteome</keyword>
<dbReference type="RefSeq" id="WP_376943246.1">
    <property type="nucleotide sequence ID" value="NZ_JBHLSS010000028.1"/>
</dbReference>
<accession>A0ABV6SH59</accession>
<comment type="caution">
    <text evidence="1">The sequence shown here is derived from an EMBL/GenBank/DDBJ whole genome shotgun (WGS) entry which is preliminary data.</text>
</comment>
<name>A0ABV6SH59_AZOPA</name>